<feature type="transmembrane region" description="Helical" evidence="7">
    <location>
        <begin position="474"/>
        <end position="494"/>
    </location>
</feature>
<feature type="compositionally biased region" description="Basic and acidic residues" evidence="6">
    <location>
        <begin position="398"/>
        <end position="407"/>
    </location>
</feature>
<keyword evidence="2 7" id="KW-0812">Transmembrane</keyword>
<comment type="subcellular location">
    <subcellularLocation>
        <location evidence="1">Nucleus inner membrane</location>
        <topology evidence="1">Multi-pass membrane protein</topology>
    </subcellularLocation>
</comment>
<feature type="domain" description="Ima1 N-terminal" evidence="8">
    <location>
        <begin position="22"/>
        <end position="88"/>
    </location>
</feature>
<evidence type="ECO:0000256" key="5">
    <source>
        <dbReference type="ARBA" id="ARBA00023242"/>
    </source>
</evidence>
<dbReference type="GO" id="GO:0034992">
    <property type="term" value="C:microtubule organizing center attachment site"/>
    <property type="evidence" value="ECO:0007669"/>
    <property type="project" value="TreeGrafter"/>
</dbReference>
<evidence type="ECO:0000259" key="8">
    <source>
        <dbReference type="Pfam" id="PF09779"/>
    </source>
</evidence>
<protein>
    <recommendedName>
        <fullName evidence="8">Ima1 N-terminal domain-containing protein</fullName>
    </recommendedName>
</protein>
<dbReference type="PANTHER" id="PTHR28538">
    <property type="entry name" value="INTEGRAL INNER NUCLEAR MEMBRANE PROTEIN IMA1"/>
    <property type="match status" value="1"/>
</dbReference>
<evidence type="ECO:0000256" key="6">
    <source>
        <dbReference type="SAM" id="MobiDB-lite"/>
    </source>
</evidence>
<dbReference type="GO" id="GO:0044732">
    <property type="term" value="C:mitotic spindle pole body"/>
    <property type="evidence" value="ECO:0007669"/>
    <property type="project" value="TreeGrafter"/>
</dbReference>
<keyword evidence="5" id="KW-0539">Nucleus</keyword>
<reference evidence="9 10" key="1">
    <citation type="journal article" date="2018" name="Mol. Biol. Evol.">
        <title>Broad Genomic Sampling Reveals a Smut Pathogenic Ancestry of the Fungal Clade Ustilaginomycotina.</title>
        <authorList>
            <person name="Kijpornyongpan T."/>
            <person name="Mondo S.J."/>
            <person name="Barry K."/>
            <person name="Sandor L."/>
            <person name="Lee J."/>
            <person name="Lipzen A."/>
            <person name="Pangilinan J."/>
            <person name="LaButti K."/>
            <person name="Hainaut M."/>
            <person name="Henrissat B."/>
            <person name="Grigoriev I.V."/>
            <person name="Spatafora J.W."/>
            <person name="Aime M.C."/>
        </authorList>
    </citation>
    <scope>NUCLEOTIDE SEQUENCE [LARGE SCALE GENOMIC DNA]</scope>
    <source>
        <strain evidence="9 10">MCA 5214</strain>
    </source>
</reference>
<sequence length="515" mass="55493">MAGESSGSPASTPKRYALSSSVASTLRGDEKDAHKLFCRRCLTNLQIQSTLLSQHDPTTEGQAGAEEQLRASLDARYPILCAECRPAVEARLKAKNEDARREIWRDIMDEAKGRRSRPAMSAAMGRGRSRRHRQGYDATAAFVSRWLVAAAWLHVLAAGLVAGFVLAITTSRRLPLPPPLHLLTASIASHLAFTHIVLQPRIDFARQQAEERDPILDAGVGSEEEEMIKSSIATARALRCLVALSWVHLIAAALAQDGLPYVVKEASNAHLRRSGRAIYAVMASAQIAILARHLTKQHQSASTARNVKQLDHRALATYSLSADAGADPSSSATYDSFLSSISKETDSLLAPQHDAAAPSPHFGSATSTRPQRAPLSSAGVVGEEEEEEEEAMDWQPSPDRDDSDERAGVAARNRVAPSLGPQRFYAPEQLTGLEGLLQGGLSLDSDGIGTGRRGSSTSLIGQGDGARTVKLATLLHIAVGAAAALLVVAVGRWITALHWRFDWRGVYEAWIPVRQ</sequence>
<dbReference type="GO" id="GO:0034506">
    <property type="term" value="C:chromosome, centromeric core domain"/>
    <property type="evidence" value="ECO:0007669"/>
    <property type="project" value="TreeGrafter"/>
</dbReference>
<evidence type="ECO:0000256" key="2">
    <source>
        <dbReference type="ARBA" id="ARBA00022692"/>
    </source>
</evidence>
<proteinExistence type="predicted"/>
<dbReference type="InterPro" id="IPR042321">
    <property type="entry name" value="Ima1"/>
</dbReference>
<organism evidence="9 10">
    <name type="scientific">Jaminaea rosea</name>
    <dbReference type="NCBI Taxonomy" id="1569628"/>
    <lineage>
        <taxon>Eukaryota</taxon>
        <taxon>Fungi</taxon>
        <taxon>Dikarya</taxon>
        <taxon>Basidiomycota</taxon>
        <taxon>Ustilaginomycotina</taxon>
        <taxon>Exobasidiomycetes</taxon>
        <taxon>Microstromatales</taxon>
        <taxon>Microstromatales incertae sedis</taxon>
        <taxon>Jaminaea</taxon>
    </lineage>
</organism>
<evidence type="ECO:0000256" key="4">
    <source>
        <dbReference type="ARBA" id="ARBA00023136"/>
    </source>
</evidence>
<dbReference type="InterPro" id="IPR018617">
    <property type="entry name" value="Ima1_N"/>
</dbReference>
<dbReference type="GeneID" id="37030101"/>
<evidence type="ECO:0000313" key="10">
    <source>
        <dbReference type="Proteomes" id="UP000245884"/>
    </source>
</evidence>
<gene>
    <name evidence="9" type="ORF">BDZ90DRAFT_260658</name>
</gene>
<dbReference type="Pfam" id="PF09779">
    <property type="entry name" value="Ima1_N"/>
    <property type="match status" value="1"/>
</dbReference>
<feature type="compositionally biased region" description="Acidic residues" evidence="6">
    <location>
        <begin position="382"/>
        <end position="392"/>
    </location>
</feature>
<keyword evidence="10" id="KW-1185">Reference proteome</keyword>
<dbReference type="STRING" id="1569628.A0A316UQA8"/>
<evidence type="ECO:0000256" key="1">
    <source>
        <dbReference type="ARBA" id="ARBA00004473"/>
    </source>
</evidence>
<accession>A0A316UQA8</accession>
<dbReference type="Proteomes" id="UP000245884">
    <property type="component" value="Unassembled WGS sequence"/>
</dbReference>
<dbReference type="GO" id="GO:0071765">
    <property type="term" value="P:nuclear inner membrane organization"/>
    <property type="evidence" value="ECO:0007669"/>
    <property type="project" value="InterPro"/>
</dbReference>
<dbReference type="EMBL" id="KZ819669">
    <property type="protein sequence ID" value="PWN26978.1"/>
    <property type="molecule type" value="Genomic_DNA"/>
</dbReference>
<feature type="transmembrane region" description="Helical" evidence="7">
    <location>
        <begin position="146"/>
        <end position="168"/>
    </location>
</feature>
<dbReference type="RefSeq" id="XP_025361590.1">
    <property type="nucleotide sequence ID" value="XM_025508278.1"/>
</dbReference>
<dbReference type="AlphaFoldDB" id="A0A316UQA8"/>
<dbReference type="OrthoDB" id="5966927at2759"/>
<keyword evidence="3 7" id="KW-1133">Transmembrane helix</keyword>
<name>A0A316UQA8_9BASI</name>
<dbReference type="PANTHER" id="PTHR28538:SF1">
    <property type="entry name" value="INTEGRAL INNER NUCLEAR MEMBRANE PROTEIN IMA1"/>
    <property type="match status" value="1"/>
</dbReference>
<evidence type="ECO:0000256" key="3">
    <source>
        <dbReference type="ARBA" id="ARBA00022989"/>
    </source>
</evidence>
<evidence type="ECO:0000313" key="9">
    <source>
        <dbReference type="EMBL" id="PWN26978.1"/>
    </source>
</evidence>
<evidence type="ECO:0000256" key="7">
    <source>
        <dbReference type="SAM" id="Phobius"/>
    </source>
</evidence>
<feature type="region of interest" description="Disordered" evidence="6">
    <location>
        <begin position="353"/>
        <end position="413"/>
    </location>
</feature>
<dbReference type="GO" id="GO:0005637">
    <property type="term" value="C:nuclear inner membrane"/>
    <property type="evidence" value="ECO:0007669"/>
    <property type="project" value="UniProtKB-SubCell"/>
</dbReference>
<keyword evidence="4 7" id="KW-0472">Membrane</keyword>